<name>A0A915NSU0_9BILA</name>
<evidence type="ECO:0000313" key="1">
    <source>
        <dbReference type="Proteomes" id="UP000887560"/>
    </source>
</evidence>
<evidence type="ECO:0000313" key="2">
    <source>
        <dbReference type="WBParaSite" id="scf7180000420576.g5485"/>
    </source>
</evidence>
<dbReference type="WBParaSite" id="scf7180000420576.g5485">
    <property type="protein sequence ID" value="scf7180000420576.g5485"/>
    <property type="gene ID" value="scf7180000420576.g5485"/>
</dbReference>
<keyword evidence="1" id="KW-1185">Reference proteome</keyword>
<accession>A0A915NSU0</accession>
<organism evidence="1 2">
    <name type="scientific">Meloidogyne floridensis</name>
    <dbReference type="NCBI Taxonomy" id="298350"/>
    <lineage>
        <taxon>Eukaryota</taxon>
        <taxon>Metazoa</taxon>
        <taxon>Ecdysozoa</taxon>
        <taxon>Nematoda</taxon>
        <taxon>Chromadorea</taxon>
        <taxon>Rhabditida</taxon>
        <taxon>Tylenchina</taxon>
        <taxon>Tylenchomorpha</taxon>
        <taxon>Tylenchoidea</taxon>
        <taxon>Meloidogynidae</taxon>
        <taxon>Meloidogyninae</taxon>
        <taxon>Meloidogyne</taxon>
    </lineage>
</organism>
<dbReference type="Proteomes" id="UP000887560">
    <property type="component" value="Unplaced"/>
</dbReference>
<protein>
    <submittedName>
        <fullName evidence="2">Transmembrane protein</fullName>
    </submittedName>
</protein>
<reference evidence="2" key="1">
    <citation type="submission" date="2022-11" db="UniProtKB">
        <authorList>
            <consortium name="WormBaseParasite"/>
        </authorList>
    </citation>
    <scope>IDENTIFICATION</scope>
</reference>
<proteinExistence type="predicted"/>
<dbReference type="AlphaFoldDB" id="A0A915NSU0"/>
<sequence>MFVIPLSSKSITYQSKMSTKDYADILALIRQIIQNQNLMIAQLEILINQQNFQNNGLGLIEKCHTQLPNQQQIKPKNLNFNKKSREVLKDENWLGNTDEWMQVMCLSTILSALLEFAGLPSILAKLL</sequence>